<feature type="compositionally biased region" description="Polar residues" evidence="4">
    <location>
        <begin position="79"/>
        <end position="89"/>
    </location>
</feature>
<keyword evidence="2" id="KW-0719">Serine esterase</keyword>
<dbReference type="InterPro" id="IPR000952">
    <property type="entry name" value="AB_hydrolase_4_CS"/>
</dbReference>
<dbReference type="SUPFAM" id="SSF53474">
    <property type="entry name" value="alpha/beta-Hydrolases"/>
    <property type="match status" value="1"/>
</dbReference>
<comment type="similarity">
    <text evidence="1">Belongs to the AB hydrolase superfamily. AB hydrolase 4 family.</text>
</comment>
<protein>
    <submittedName>
        <fullName evidence="6">Alpha/beta fold hydrolase</fullName>
    </submittedName>
</protein>
<evidence type="ECO:0000256" key="3">
    <source>
        <dbReference type="ARBA" id="ARBA00022801"/>
    </source>
</evidence>
<name>A0ABS8NEP7_9BACT</name>
<dbReference type="Gene3D" id="3.40.50.1820">
    <property type="entry name" value="alpha/beta hydrolase"/>
    <property type="match status" value="1"/>
</dbReference>
<feature type="region of interest" description="Disordered" evidence="4">
    <location>
        <begin position="59"/>
        <end position="89"/>
    </location>
</feature>
<dbReference type="InterPro" id="IPR022742">
    <property type="entry name" value="Hydrolase_4"/>
</dbReference>
<dbReference type="Pfam" id="PF12146">
    <property type="entry name" value="Hydrolase_4"/>
    <property type="match status" value="1"/>
</dbReference>
<dbReference type="PANTHER" id="PTHR10794:SF94">
    <property type="entry name" value="ESTERASE YHET-RELATED"/>
    <property type="match status" value="1"/>
</dbReference>
<feature type="compositionally biased region" description="Basic and acidic residues" evidence="4">
    <location>
        <begin position="59"/>
        <end position="72"/>
    </location>
</feature>
<sequence>MSDLTTESLSIKSDAAERIDGIDPFQPHPLCRGGWLQTISVKWMKPELSLDTRDDAISISVPDDHTPPDEMSGHYFPATNRNGSDAQPTSRPLVLVFHGMGGHALSRYMRSMAERLNHNGYDALLWNHRGAGQSASKCRRYHHPGLTADVCHLIEHLKAERPEWTRNGLASVAFSLGANLLLKYQAEEGEQSDLKAAISVSAPIDMGITSRNLQTGANRPFDQYLLHKQRDELLRSNAKLTDAERDILNQVTSVWELDDRFTAPRFGYLGAEEYYAENSAIDTLDQIRTPTLLLHAKDDPVVDANVFSDVEWSQNDNLYPLLCESGGHTGFLDQHRERWHEKAAITFLNQIENLPKQ</sequence>
<dbReference type="Proteomes" id="UP001430306">
    <property type="component" value="Unassembled WGS sequence"/>
</dbReference>
<proteinExistence type="inferred from homology"/>
<dbReference type="InterPro" id="IPR029058">
    <property type="entry name" value="AB_hydrolase_fold"/>
</dbReference>
<dbReference type="PROSITE" id="PS01133">
    <property type="entry name" value="UPF0017"/>
    <property type="match status" value="1"/>
</dbReference>
<accession>A0ABS8NEP7</accession>
<dbReference type="PIRSF" id="PIRSF005211">
    <property type="entry name" value="Ab_hydro_YheT"/>
    <property type="match status" value="1"/>
</dbReference>
<evidence type="ECO:0000313" key="6">
    <source>
        <dbReference type="EMBL" id="MCC9642027.1"/>
    </source>
</evidence>
<evidence type="ECO:0000256" key="2">
    <source>
        <dbReference type="ARBA" id="ARBA00022487"/>
    </source>
</evidence>
<keyword evidence="3 6" id="KW-0378">Hydrolase</keyword>
<comment type="caution">
    <text evidence="6">The sequence shown here is derived from an EMBL/GenBank/DDBJ whole genome shotgun (WGS) entry which is preliminary data.</text>
</comment>
<gene>
    <name evidence="6" type="ORF">LOC71_07050</name>
</gene>
<dbReference type="InterPro" id="IPR012020">
    <property type="entry name" value="ABHD4"/>
</dbReference>
<organism evidence="6 7">
    <name type="scientific">Rhodopirellula halodulae</name>
    <dbReference type="NCBI Taxonomy" id="2894198"/>
    <lineage>
        <taxon>Bacteria</taxon>
        <taxon>Pseudomonadati</taxon>
        <taxon>Planctomycetota</taxon>
        <taxon>Planctomycetia</taxon>
        <taxon>Pirellulales</taxon>
        <taxon>Pirellulaceae</taxon>
        <taxon>Rhodopirellula</taxon>
    </lineage>
</organism>
<dbReference type="EMBL" id="JAJKFW010000014">
    <property type="protein sequence ID" value="MCC9642027.1"/>
    <property type="molecule type" value="Genomic_DNA"/>
</dbReference>
<keyword evidence="7" id="KW-1185">Reference proteome</keyword>
<reference evidence="6" key="1">
    <citation type="submission" date="2021-11" db="EMBL/GenBank/DDBJ databases">
        <title>Genome sequence.</title>
        <authorList>
            <person name="Sun Q."/>
        </authorList>
    </citation>
    <scope>NUCLEOTIDE SEQUENCE</scope>
    <source>
        <strain evidence="6">JC740</strain>
    </source>
</reference>
<dbReference type="PANTHER" id="PTHR10794">
    <property type="entry name" value="ABHYDROLASE DOMAIN-CONTAINING PROTEIN"/>
    <property type="match status" value="1"/>
</dbReference>
<dbReference type="RefSeq" id="WP_230272623.1">
    <property type="nucleotide sequence ID" value="NZ_JAJKFW010000014.1"/>
</dbReference>
<dbReference type="GO" id="GO:0016787">
    <property type="term" value="F:hydrolase activity"/>
    <property type="evidence" value="ECO:0007669"/>
    <property type="project" value="UniProtKB-KW"/>
</dbReference>
<dbReference type="InterPro" id="IPR050960">
    <property type="entry name" value="AB_hydrolase_4_sf"/>
</dbReference>
<evidence type="ECO:0000313" key="7">
    <source>
        <dbReference type="Proteomes" id="UP001430306"/>
    </source>
</evidence>
<evidence type="ECO:0000256" key="4">
    <source>
        <dbReference type="SAM" id="MobiDB-lite"/>
    </source>
</evidence>
<evidence type="ECO:0000259" key="5">
    <source>
        <dbReference type="Pfam" id="PF12146"/>
    </source>
</evidence>
<evidence type="ECO:0000256" key="1">
    <source>
        <dbReference type="ARBA" id="ARBA00010884"/>
    </source>
</evidence>
<feature type="domain" description="Serine aminopeptidase S33" evidence="5">
    <location>
        <begin position="90"/>
        <end position="304"/>
    </location>
</feature>